<reference evidence="1 2" key="1">
    <citation type="journal article" date="2020" name="Genomics">
        <title>Complete, high-quality genomes from long-read metagenomic sequencing of two wolf lichen thalli reveals enigmatic genome architecture.</title>
        <authorList>
            <person name="McKenzie S.K."/>
            <person name="Walston R.F."/>
            <person name="Allen J.L."/>
        </authorList>
    </citation>
    <scope>NUCLEOTIDE SEQUENCE [LARGE SCALE GENOMIC DNA]</scope>
    <source>
        <strain evidence="1">WasteWater1</strain>
    </source>
</reference>
<gene>
    <name evidence="1" type="ORF">HO133_004890</name>
</gene>
<accession>A0A8H6FL52</accession>
<dbReference type="Proteomes" id="UP000593566">
    <property type="component" value="Unassembled WGS sequence"/>
</dbReference>
<proteinExistence type="predicted"/>
<comment type="caution">
    <text evidence="1">The sequence shown here is derived from an EMBL/GenBank/DDBJ whole genome shotgun (WGS) entry which is preliminary data.</text>
</comment>
<organism evidence="1 2">
    <name type="scientific">Letharia lupina</name>
    <dbReference type="NCBI Taxonomy" id="560253"/>
    <lineage>
        <taxon>Eukaryota</taxon>
        <taxon>Fungi</taxon>
        <taxon>Dikarya</taxon>
        <taxon>Ascomycota</taxon>
        <taxon>Pezizomycotina</taxon>
        <taxon>Lecanoromycetes</taxon>
        <taxon>OSLEUM clade</taxon>
        <taxon>Lecanoromycetidae</taxon>
        <taxon>Lecanorales</taxon>
        <taxon>Lecanorineae</taxon>
        <taxon>Parmeliaceae</taxon>
        <taxon>Letharia</taxon>
    </lineage>
</organism>
<dbReference type="AlphaFoldDB" id="A0A8H6FL52"/>
<dbReference type="GeneID" id="59333296"/>
<keyword evidence="2" id="KW-1185">Reference proteome</keyword>
<evidence type="ECO:0000313" key="1">
    <source>
        <dbReference type="EMBL" id="KAF6230546.1"/>
    </source>
</evidence>
<evidence type="ECO:0000313" key="2">
    <source>
        <dbReference type="Proteomes" id="UP000593566"/>
    </source>
</evidence>
<sequence length="245" mass="27702">MHLVHHLFTADIDKESPKQLASLKRVTYPRADEVSLKLVEKGSDEVATMTLSQALQRLKPRSYLAKAGPGAYCIETFPDPGPQKVLKVTKPSYKPYTRAGRGKETHVSTSCTPQLLRHHLRTSYEYLLQGARMEYHLHQNVKEKTRTVAWALAHCMELRPESILAAMPEGTTMLGEPVVTDLSFKTRPSKNPERAKSQMMWIMENTQVRGVEGTPQRVTAFLAKLPFHRKQLEDETSPVVTPEDV</sequence>
<dbReference type="EMBL" id="JACCJB010000002">
    <property type="protein sequence ID" value="KAF6230546.1"/>
    <property type="molecule type" value="Genomic_DNA"/>
</dbReference>
<name>A0A8H6FL52_9LECA</name>
<protein>
    <submittedName>
        <fullName evidence="1">Uncharacterized protein</fullName>
    </submittedName>
</protein>
<dbReference type="RefSeq" id="XP_037157803.1">
    <property type="nucleotide sequence ID" value="XM_037295802.1"/>
</dbReference>